<dbReference type="InterPro" id="IPR036028">
    <property type="entry name" value="SH3-like_dom_sf"/>
</dbReference>
<dbReference type="OrthoDB" id="1716625at2759"/>
<feature type="domain" description="DH" evidence="8">
    <location>
        <begin position="266"/>
        <end position="449"/>
    </location>
</feature>
<dbReference type="Pfam" id="PF00018">
    <property type="entry name" value="SH3_1"/>
    <property type="match status" value="1"/>
</dbReference>
<evidence type="ECO:0000259" key="6">
    <source>
        <dbReference type="PROSITE" id="PS50002"/>
    </source>
</evidence>
<evidence type="ECO:0000256" key="3">
    <source>
        <dbReference type="ARBA" id="ARBA00022490"/>
    </source>
</evidence>
<dbReference type="Pfam" id="PF00621">
    <property type="entry name" value="RhoGEF"/>
    <property type="match status" value="1"/>
</dbReference>
<evidence type="ECO:0000256" key="5">
    <source>
        <dbReference type="SAM" id="MobiDB-lite"/>
    </source>
</evidence>
<comment type="subcellular location">
    <subcellularLocation>
        <location evidence="1">Cytoplasm</location>
    </subcellularLocation>
</comment>
<dbReference type="PROSITE" id="PS50002">
    <property type="entry name" value="SH3"/>
    <property type="match status" value="2"/>
</dbReference>
<keyword evidence="3" id="KW-0963">Cytoplasm</keyword>
<evidence type="ECO:0000313" key="9">
    <source>
        <dbReference type="EMBL" id="RKO85386.1"/>
    </source>
</evidence>
<dbReference type="SUPFAM" id="SSF48065">
    <property type="entry name" value="DBL homology domain (DH-domain)"/>
    <property type="match status" value="1"/>
</dbReference>
<keyword evidence="2 4" id="KW-0728">SH3 domain</keyword>
<dbReference type="PROSITE" id="PS50003">
    <property type="entry name" value="PH_DOMAIN"/>
    <property type="match status" value="1"/>
</dbReference>
<organism evidence="9 10">
    <name type="scientific">Blyttiomyces helicus</name>
    <dbReference type="NCBI Taxonomy" id="388810"/>
    <lineage>
        <taxon>Eukaryota</taxon>
        <taxon>Fungi</taxon>
        <taxon>Fungi incertae sedis</taxon>
        <taxon>Chytridiomycota</taxon>
        <taxon>Chytridiomycota incertae sedis</taxon>
        <taxon>Chytridiomycetes</taxon>
        <taxon>Chytridiomycetes incertae sedis</taxon>
        <taxon>Blyttiomyces</taxon>
    </lineage>
</organism>
<dbReference type="SMART" id="SM00233">
    <property type="entry name" value="PH"/>
    <property type="match status" value="1"/>
</dbReference>
<dbReference type="GO" id="GO:0035025">
    <property type="term" value="P:positive regulation of Rho protein signal transduction"/>
    <property type="evidence" value="ECO:0007669"/>
    <property type="project" value="TreeGrafter"/>
</dbReference>
<dbReference type="InterPro" id="IPR051480">
    <property type="entry name" value="Endocytic_GEF_Adapter"/>
</dbReference>
<proteinExistence type="predicted"/>
<protein>
    <submittedName>
        <fullName evidence="9">Dbl homology domain-containing protein</fullName>
    </submittedName>
</protein>
<feature type="domain" description="SH3" evidence="6">
    <location>
        <begin position="103"/>
        <end position="163"/>
    </location>
</feature>
<dbReference type="GO" id="GO:0005737">
    <property type="term" value="C:cytoplasm"/>
    <property type="evidence" value="ECO:0007669"/>
    <property type="project" value="UniProtKB-SubCell"/>
</dbReference>
<evidence type="ECO:0000256" key="4">
    <source>
        <dbReference type="PROSITE-ProRule" id="PRU00192"/>
    </source>
</evidence>
<keyword evidence="10" id="KW-1185">Reference proteome</keyword>
<dbReference type="InterPro" id="IPR001452">
    <property type="entry name" value="SH3_domain"/>
</dbReference>
<dbReference type="Gene3D" id="1.20.900.10">
    <property type="entry name" value="Dbl homology (DH) domain"/>
    <property type="match status" value="1"/>
</dbReference>
<dbReference type="SUPFAM" id="SSF50044">
    <property type="entry name" value="SH3-domain"/>
    <property type="match status" value="2"/>
</dbReference>
<dbReference type="Gene3D" id="2.30.29.30">
    <property type="entry name" value="Pleckstrin-homology domain (PH domain)/Phosphotyrosine-binding domain (PTB)"/>
    <property type="match status" value="1"/>
</dbReference>
<dbReference type="PRINTS" id="PR00499">
    <property type="entry name" value="P67PHOX"/>
</dbReference>
<feature type="non-terminal residue" evidence="9">
    <location>
        <position position="1"/>
    </location>
</feature>
<evidence type="ECO:0000256" key="1">
    <source>
        <dbReference type="ARBA" id="ARBA00004496"/>
    </source>
</evidence>
<evidence type="ECO:0000259" key="7">
    <source>
        <dbReference type="PROSITE" id="PS50003"/>
    </source>
</evidence>
<dbReference type="GO" id="GO:0005085">
    <property type="term" value="F:guanyl-nucleotide exchange factor activity"/>
    <property type="evidence" value="ECO:0007669"/>
    <property type="project" value="InterPro"/>
</dbReference>
<feature type="non-terminal residue" evidence="9">
    <location>
        <position position="643"/>
    </location>
</feature>
<name>A0A4P9W5L4_9FUNG</name>
<accession>A0A4P9W5L4</accession>
<dbReference type="InterPro" id="IPR011993">
    <property type="entry name" value="PH-like_dom_sf"/>
</dbReference>
<dbReference type="Pfam" id="PF16652">
    <property type="entry name" value="PH_13"/>
    <property type="match status" value="1"/>
</dbReference>
<evidence type="ECO:0000256" key="2">
    <source>
        <dbReference type="ARBA" id="ARBA00022443"/>
    </source>
</evidence>
<evidence type="ECO:0000313" key="10">
    <source>
        <dbReference type="Proteomes" id="UP000269721"/>
    </source>
</evidence>
<sequence>PAFSAPEPAFSAPALTPAAPAPVLFKARCLFEFTAVRGDDLALVPGDVVPVTKEDGEWLFGATANGREGWFPRNFVEVVNNAAVDPHPSILAIRTPPPPDPPSPTVRAEILWDYSATRPDELTVAAGEFVLVLDKPETSWWRVERSAGGSGLVPATYLRELDPDEPAGAAPPPVVAAPISPDSGSPRSTIPPSLPKKPTTSKDQHAHVGFGPRSSSLEDSLPPKARPSPGGMSRSASASSMAGLAQSWVQAVDPSLLTSIHDDERKRQEAIFELIGTERSYVRDLQLIVEVFYGPLSQFLSKADLHAMFGNIEDLLLVNSLILSDLEAKQIQENYVVSGIGEIFVHHTDSLVGYSAYCSTISSGLKLLQKRRVEDPRLNEYLKSQQLTNDRCRSLDLSTFLLAPMQRITRYTLLFRQILHYTPVGHPDHEPIQKALERSVRAADKVNAAAKEEESRAKIEEISAVLSLECPEDGHRLNLHAPTRHNTPRLFIHEGPLQKSKSGRKLYGYLFNDLLVLAQPKGKTGVTHTGKEHSVLYRKPFLLADIHFQDMATSTARDLGALDESCFQIVQGDDSVTLRAPSAAAKRKWLSLLEEQQILSTVLAIGAATLAVAIPILSQLYVPAIDKDLPSLRDFEVKDGEKN</sequence>
<evidence type="ECO:0000259" key="8">
    <source>
        <dbReference type="PROSITE" id="PS50010"/>
    </source>
</evidence>
<dbReference type="PANTHER" id="PTHR46006:SF6">
    <property type="entry name" value="INTERSECTIN-2 ISOFORM X1"/>
    <property type="match status" value="1"/>
</dbReference>
<feature type="compositionally biased region" description="Low complexity" evidence="5">
    <location>
        <begin position="227"/>
        <end position="237"/>
    </location>
</feature>
<dbReference type="InterPro" id="IPR035899">
    <property type="entry name" value="DBL_dom_sf"/>
</dbReference>
<dbReference type="InterPro" id="IPR000219">
    <property type="entry name" value="DH_dom"/>
</dbReference>
<dbReference type="AlphaFoldDB" id="A0A4P9W5L4"/>
<gene>
    <name evidence="9" type="ORF">BDK51DRAFT_30482</name>
</gene>
<dbReference type="EMBL" id="KZ999129">
    <property type="protein sequence ID" value="RKO85386.1"/>
    <property type="molecule type" value="Genomic_DNA"/>
</dbReference>
<dbReference type="Gene3D" id="2.30.30.40">
    <property type="entry name" value="SH3 Domains"/>
    <property type="match status" value="2"/>
</dbReference>
<feature type="domain" description="PH" evidence="7">
    <location>
        <begin position="490"/>
        <end position="598"/>
    </location>
</feature>
<dbReference type="Proteomes" id="UP000269721">
    <property type="component" value="Unassembled WGS sequence"/>
</dbReference>
<reference evidence="10" key="1">
    <citation type="journal article" date="2018" name="Nat. Microbiol.">
        <title>Leveraging single-cell genomics to expand the fungal tree of life.</title>
        <authorList>
            <person name="Ahrendt S.R."/>
            <person name="Quandt C.A."/>
            <person name="Ciobanu D."/>
            <person name="Clum A."/>
            <person name="Salamov A."/>
            <person name="Andreopoulos B."/>
            <person name="Cheng J.F."/>
            <person name="Woyke T."/>
            <person name="Pelin A."/>
            <person name="Henrissat B."/>
            <person name="Reynolds N.K."/>
            <person name="Benny G.L."/>
            <person name="Smith M.E."/>
            <person name="James T.Y."/>
            <person name="Grigoriev I.V."/>
        </authorList>
    </citation>
    <scope>NUCLEOTIDE SEQUENCE [LARGE SCALE GENOMIC DNA]</scope>
</reference>
<dbReference type="Pfam" id="PF07653">
    <property type="entry name" value="SH3_2"/>
    <property type="match status" value="1"/>
</dbReference>
<dbReference type="PANTHER" id="PTHR46006">
    <property type="entry name" value="RHO GUANINE NUCLEOTIDE EXCHANGE FACTOR AT 64C, ISOFORM A"/>
    <property type="match status" value="1"/>
</dbReference>
<dbReference type="InterPro" id="IPR001849">
    <property type="entry name" value="PH_domain"/>
</dbReference>
<feature type="domain" description="SH3" evidence="6">
    <location>
        <begin position="22"/>
        <end position="81"/>
    </location>
</feature>
<dbReference type="SMART" id="SM00326">
    <property type="entry name" value="SH3"/>
    <property type="match status" value="2"/>
</dbReference>
<dbReference type="SUPFAM" id="SSF50729">
    <property type="entry name" value="PH domain-like"/>
    <property type="match status" value="1"/>
</dbReference>
<dbReference type="CDD" id="cd00174">
    <property type="entry name" value="SH3"/>
    <property type="match status" value="1"/>
</dbReference>
<dbReference type="CDD" id="cd00160">
    <property type="entry name" value="RhoGEF"/>
    <property type="match status" value="1"/>
</dbReference>
<dbReference type="PROSITE" id="PS50010">
    <property type="entry name" value="DH_2"/>
    <property type="match status" value="1"/>
</dbReference>
<feature type="region of interest" description="Disordered" evidence="5">
    <location>
        <begin position="163"/>
        <end position="237"/>
    </location>
</feature>
<dbReference type="SMART" id="SM00325">
    <property type="entry name" value="RhoGEF"/>
    <property type="match status" value="1"/>
</dbReference>